<feature type="transmembrane region" description="Helical" evidence="1">
    <location>
        <begin position="6"/>
        <end position="25"/>
    </location>
</feature>
<dbReference type="InterPro" id="IPR052173">
    <property type="entry name" value="Beta-lactam_resp_regulator"/>
</dbReference>
<dbReference type="EMBL" id="RQJO01000008">
    <property type="protein sequence ID" value="RRB04315.1"/>
    <property type="molecule type" value="Genomic_DNA"/>
</dbReference>
<dbReference type="Proteomes" id="UP000271925">
    <property type="component" value="Unassembled WGS sequence"/>
</dbReference>
<feature type="transmembrane region" description="Helical" evidence="1">
    <location>
        <begin position="37"/>
        <end position="58"/>
    </location>
</feature>
<gene>
    <name evidence="3" type="ORF">EHT25_12445</name>
</gene>
<dbReference type="AlphaFoldDB" id="A0A3P1BT71"/>
<protein>
    <submittedName>
        <fullName evidence="3">M56 family metallopeptidase</fullName>
    </submittedName>
</protein>
<dbReference type="RefSeq" id="WP_124874917.1">
    <property type="nucleotide sequence ID" value="NZ_RQJO01000008.1"/>
</dbReference>
<feature type="transmembrane region" description="Helical" evidence="1">
    <location>
        <begin position="95"/>
        <end position="116"/>
    </location>
</feature>
<sequence>MPAVFVYLLQASMALLLFFLVYRVVLARLTFFTLNRLFLVLGLISSLLYPLVDLAPFVSENESLIRPIQVPIDWKMTTPVLQQAASWNGWDGLLILFWFGVAVMTLRLVVQLLSLYRIHMSTQRVTYNGFRFRAVSDDLNPFSFWQAIYLNPAKHSEEERGSILQHEQIHVTEWHTLDVLLVEVCTVFFWFNPVSWFLKQAIKENLEFRVDQQILRRGFDSKNYQYMLVRISGLRVTLSTNFTELIIKKRIEMMNRKPSSRRFIGSYGLLLVILIMLMLPKIPDASVNPPRKMTTLAGNFSIHTTNAFAVIDTPNGTQNLIRKIQLKSRKAGTEPPTELILFSKNSEGRGMDVYVKLKDGQIEQIKILALASPHFSANSSKKR</sequence>
<evidence type="ECO:0000313" key="4">
    <source>
        <dbReference type="Proteomes" id="UP000271925"/>
    </source>
</evidence>
<dbReference type="InterPro" id="IPR008756">
    <property type="entry name" value="Peptidase_M56"/>
</dbReference>
<keyword evidence="1" id="KW-0472">Membrane</keyword>
<dbReference type="OrthoDB" id="1522859at2"/>
<dbReference type="PANTHER" id="PTHR34978:SF3">
    <property type="entry name" value="SLR0241 PROTEIN"/>
    <property type="match status" value="1"/>
</dbReference>
<dbReference type="PANTHER" id="PTHR34978">
    <property type="entry name" value="POSSIBLE SENSOR-TRANSDUCER PROTEIN BLAR"/>
    <property type="match status" value="1"/>
</dbReference>
<feature type="transmembrane region" description="Helical" evidence="1">
    <location>
        <begin position="263"/>
        <end position="282"/>
    </location>
</feature>
<evidence type="ECO:0000259" key="2">
    <source>
        <dbReference type="Pfam" id="PF05569"/>
    </source>
</evidence>
<keyword evidence="1" id="KW-0812">Transmembrane</keyword>
<evidence type="ECO:0000256" key="1">
    <source>
        <dbReference type="SAM" id="Phobius"/>
    </source>
</evidence>
<feature type="domain" description="Peptidase M56" evidence="2">
    <location>
        <begin position="144"/>
        <end position="235"/>
    </location>
</feature>
<reference evidence="3 4" key="1">
    <citation type="submission" date="2018-11" db="EMBL/GenBank/DDBJ databases">
        <authorList>
            <person name="Zhou Z."/>
            <person name="Wang G."/>
        </authorList>
    </citation>
    <scope>NUCLEOTIDE SEQUENCE [LARGE SCALE GENOMIC DNA]</scope>
    <source>
        <strain evidence="3 4">KCTC52004</strain>
    </source>
</reference>
<keyword evidence="4" id="KW-1185">Reference proteome</keyword>
<proteinExistence type="predicted"/>
<evidence type="ECO:0000313" key="3">
    <source>
        <dbReference type="EMBL" id="RRB04315.1"/>
    </source>
</evidence>
<comment type="caution">
    <text evidence="3">The sequence shown here is derived from an EMBL/GenBank/DDBJ whole genome shotgun (WGS) entry which is preliminary data.</text>
</comment>
<keyword evidence="1" id="KW-1133">Transmembrane helix</keyword>
<dbReference type="Pfam" id="PF05569">
    <property type="entry name" value="Peptidase_M56"/>
    <property type="match status" value="1"/>
</dbReference>
<accession>A0A3P1BT71</accession>
<name>A0A3P1BT71_9BACT</name>
<dbReference type="CDD" id="cd07341">
    <property type="entry name" value="M56_BlaR1_MecR1_like"/>
    <property type="match status" value="1"/>
</dbReference>
<organism evidence="3 4">
    <name type="scientific">Larkinella rosea</name>
    <dbReference type="NCBI Taxonomy" id="2025312"/>
    <lineage>
        <taxon>Bacteria</taxon>
        <taxon>Pseudomonadati</taxon>
        <taxon>Bacteroidota</taxon>
        <taxon>Cytophagia</taxon>
        <taxon>Cytophagales</taxon>
        <taxon>Spirosomataceae</taxon>
        <taxon>Larkinella</taxon>
    </lineage>
</organism>